<name>A0A211ZLQ9_9PROT</name>
<dbReference type="OrthoDB" id="9798888at2"/>
<dbReference type="PANTHER" id="PTHR43433">
    <property type="entry name" value="HYDROLASE, ALPHA/BETA FOLD FAMILY PROTEIN"/>
    <property type="match status" value="1"/>
</dbReference>
<evidence type="ECO:0000313" key="2">
    <source>
        <dbReference type="EMBL" id="OWJ66180.1"/>
    </source>
</evidence>
<proteinExistence type="predicted"/>
<dbReference type="GO" id="GO:0046503">
    <property type="term" value="P:glycerolipid catabolic process"/>
    <property type="evidence" value="ECO:0007669"/>
    <property type="project" value="TreeGrafter"/>
</dbReference>
<dbReference type="SUPFAM" id="SSF53474">
    <property type="entry name" value="alpha/beta-Hydrolases"/>
    <property type="match status" value="1"/>
</dbReference>
<gene>
    <name evidence="2" type="ORF">BWR60_15620</name>
</gene>
<organism evidence="2 3">
    <name type="scientific">Inquilinus limosus</name>
    <dbReference type="NCBI Taxonomy" id="171674"/>
    <lineage>
        <taxon>Bacteria</taxon>
        <taxon>Pseudomonadati</taxon>
        <taxon>Pseudomonadota</taxon>
        <taxon>Alphaproteobacteria</taxon>
        <taxon>Rhodospirillales</taxon>
        <taxon>Rhodospirillaceae</taxon>
        <taxon>Inquilinus</taxon>
    </lineage>
</organism>
<dbReference type="InterPro" id="IPR050471">
    <property type="entry name" value="AB_hydrolase"/>
</dbReference>
<accession>A0A211ZLQ9</accession>
<keyword evidence="2" id="KW-0378">Hydrolase</keyword>
<evidence type="ECO:0000313" key="3">
    <source>
        <dbReference type="Proteomes" id="UP000196655"/>
    </source>
</evidence>
<sequence length="297" mass="30969">MPQLRANGLTLEYDSVGEGPAILLISGLGVPMTRWAEPFREILAAQGFRVIRFDNRDVGLSTHLHGAPVPDFAALAAAVARGERPAVPYTLDDMAADTIGLLDALGIERAHLAGRSMGGMIVQLVAAGHPRRVLSLAAIMSSTGNPALPRAAPQVMAAMARPAPDPAVDEAGFLAHSVAFARLIAGPGFPFDETTHRAQALAEARRSRDPAGFARQIAAIAVTGDLRPRLAAITAPTLVVHGADDPLVPAAAGRDIAAGIADAELMIVEGMGHDLPPALHSPVADAILRNIRRTKIL</sequence>
<feature type="domain" description="AB hydrolase-1" evidence="1">
    <location>
        <begin position="20"/>
        <end position="274"/>
    </location>
</feature>
<dbReference type="Gene3D" id="3.40.50.1820">
    <property type="entry name" value="alpha/beta hydrolase"/>
    <property type="match status" value="1"/>
</dbReference>
<dbReference type="EMBL" id="NHON01000027">
    <property type="protein sequence ID" value="OWJ66180.1"/>
    <property type="molecule type" value="Genomic_DNA"/>
</dbReference>
<comment type="caution">
    <text evidence="2">The sequence shown here is derived from an EMBL/GenBank/DDBJ whole genome shotgun (WGS) entry which is preliminary data.</text>
</comment>
<dbReference type="Proteomes" id="UP000196655">
    <property type="component" value="Unassembled WGS sequence"/>
</dbReference>
<dbReference type="Pfam" id="PF00561">
    <property type="entry name" value="Abhydrolase_1"/>
    <property type="match status" value="1"/>
</dbReference>
<dbReference type="PANTHER" id="PTHR43433:SF5">
    <property type="entry name" value="AB HYDROLASE-1 DOMAIN-CONTAINING PROTEIN"/>
    <property type="match status" value="1"/>
</dbReference>
<dbReference type="InterPro" id="IPR000073">
    <property type="entry name" value="AB_hydrolase_1"/>
</dbReference>
<reference evidence="3" key="1">
    <citation type="submission" date="2017-05" db="EMBL/GenBank/DDBJ databases">
        <authorList>
            <person name="Macchi M."/>
            <person name="Festa S."/>
            <person name="Coppotelli B.M."/>
            <person name="Morelli I.S."/>
        </authorList>
    </citation>
    <scope>NUCLEOTIDE SEQUENCE [LARGE SCALE GENOMIC DNA]</scope>
    <source>
        <strain evidence="3">I</strain>
    </source>
</reference>
<evidence type="ECO:0000259" key="1">
    <source>
        <dbReference type="Pfam" id="PF00561"/>
    </source>
</evidence>
<dbReference type="InterPro" id="IPR029058">
    <property type="entry name" value="AB_hydrolase_fold"/>
</dbReference>
<keyword evidence="3" id="KW-1185">Reference proteome</keyword>
<protein>
    <submittedName>
        <fullName evidence="2">Alpha/beta hydrolase</fullName>
    </submittedName>
</protein>
<dbReference type="GO" id="GO:0004806">
    <property type="term" value="F:triacylglycerol lipase activity"/>
    <property type="evidence" value="ECO:0007669"/>
    <property type="project" value="TreeGrafter"/>
</dbReference>
<dbReference type="AlphaFoldDB" id="A0A211ZLQ9"/>
<dbReference type="RefSeq" id="WP_088151950.1">
    <property type="nucleotide sequence ID" value="NZ_NHON01000027.1"/>
</dbReference>